<feature type="signal peptide" evidence="3">
    <location>
        <begin position="1"/>
        <end position="18"/>
    </location>
</feature>
<protein>
    <recommendedName>
        <fullName evidence="6">WSC domain-containing protein</fullName>
    </recommendedName>
</protein>
<gene>
    <name evidence="4" type="ORF">ZYGM_003143</name>
</gene>
<feature type="compositionally biased region" description="Polar residues" evidence="1">
    <location>
        <begin position="212"/>
        <end position="239"/>
    </location>
</feature>
<evidence type="ECO:0000313" key="4">
    <source>
        <dbReference type="EMBL" id="GCE98938.1"/>
    </source>
</evidence>
<feature type="transmembrane region" description="Helical" evidence="2">
    <location>
        <begin position="251"/>
        <end position="276"/>
    </location>
</feature>
<keyword evidence="5" id="KW-1185">Reference proteome</keyword>
<proteinExistence type="predicted"/>
<accession>A0A4C2EA56</accession>
<evidence type="ECO:0000256" key="3">
    <source>
        <dbReference type="SAM" id="SignalP"/>
    </source>
</evidence>
<feature type="region of interest" description="Disordered" evidence="1">
    <location>
        <begin position="300"/>
        <end position="386"/>
    </location>
</feature>
<sequence>MFGDLLTFLITCATLANGYQHLNCVESLPTSWTYEGTFRDQTEFNCYKKCASKKFGYFAVGGMTNQCYCGDRLPVTHTNTNTNIDNVNDDDEQYYGHEEEICGGPSSSYSLFTVVGSSDKVYPRDDQNTEDVKLQTSVVVSTAPTTQVVAPTNSANSGSALPSSTSGSPVAPTVVQTESGTGSGVTTAPTADSVFASTTTNADHGTSIVFHTSTRTQSGSMVVQTVTASSTPTPEPNQNKNDKSHHSHVNVGAIVGGVVGGIGGAAVLTVLLLLLIRHLNKRREQERMEQEYQEAIKPVDFSGFGHRGGSTGGGGGGVASTNNTSDKAPQGANTSIVSLTQGPSSSSFDDEWRDDVGTGQIANPFDDSRRISNDSFMRSGSPTNHKILTVVNPDEEDY</sequence>
<dbReference type="EMBL" id="BIMX01000007">
    <property type="protein sequence ID" value="GCE98938.1"/>
    <property type="molecule type" value="Genomic_DNA"/>
</dbReference>
<keyword evidence="2" id="KW-0812">Transmembrane</keyword>
<dbReference type="OrthoDB" id="5985073at2759"/>
<feature type="chain" id="PRO_5020749336" description="WSC domain-containing protein" evidence="3">
    <location>
        <begin position="19"/>
        <end position="398"/>
    </location>
</feature>
<keyword evidence="2" id="KW-1133">Transmembrane helix</keyword>
<evidence type="ECO:0000313" key="5">
    <source>
        <dbReference type="Proteomes" id="UP000301737"/>
    </source>
</evidence>
<name>A0A4C2EA56_9SACH</name>
<comment type="caution">
    <text evidence="4">The sequence shown here is derived from an EMBL/GenBank/DDBJ whole genome shotgun (WGS) entry which is preliminary data.</text>
</comment>
<feature type="compositionally biased region" description="Gly residues" evidence="1">
    <location>
        <begin position="305"/>
        <end position="318"/>
    </location>
</feature>
<feature type="region of interest" description="Disordered" evidence="1">
    <location>
        <begin position="212"/>
        <end position="245"/>
    </location>
</feature>
<feature type="compositionally biased region" description="Low complexity" evidence="1">
    <location>
        <begin position="153"/>
        <end position="169"/>
    </location>
</feature>
<evidence type="ECO:0008006" key="6">
    <source>
        <dbReference type="Google" id="ProtNLM"/>
    </source>
</evidence>
<feature type="compositionally biased region" description="Polar residues" evidence="1">
    <location>
        <begin position="319"/>
        <end position="347"/>
    </location>
</feature>
<evidence type="ECO:0000256" key="1">
    <source>
        <dbReference type="SAM" id="MobiDB-lite"/>
    </source>
</evidence>
<feature type="region of interest" description="Disordered" evidence="1">
    <location>
        <begin position="149"/>
        <end position="188"/>
    </location>
</feature>
<keyword evidence="2" id="KW-0472">Membrane</keyword>
<evidence type="ECO:0000256" key="2">
    <source>
        <dbReference type="SAM" id="Phobius"/>
    </source>
</evidence>
<feature type="compositionally biased region" description="Polar residues" evidence="1">
    <location>
        <begin position="373"/>
        <end position="386"/>
    </location>
</feature>
<organism evidence="4 5">
    <name type="scientific">Zygosaccharomyces mellis</name>
    <dbReference type="NCBI Taxonomy" id="42258"/>
    <lineage>
        <taxon>Eukaryota</taxon>
        <taxon>Fungi</taxon>
        <taxon>Dikarya</taxon>
        <taxon>Ascomycota</taxon>
        <taxon>Saccharomycotina</taxon>
        <taxon>Saccharomycetes</taxon>
        <taxon>Saccharomycetales</taxon>
        <taxon>Saccharomycetaceae</taxon>
        <taxon>Zygosaccharomyces</taxon>
    </lineage>
</organism>
<dbReference type="Proteomes" id="UP000301737">
    <property type="component" value="Unassembled WGS sequence"/>
</dbReference>
<reference evidence="4 5" key="1">
    <citation type="submission" date="2019-01" db="EMBL/GenBank/DDBJ databases">
        <title>Draft Genome Sequencing of Zygosaccharomyces mellis Ca-7.</title>
        <authorList>
            <person name="Shiwa Y."/>
            <person name="Kanesaki Y."/>
            <person name="Ishige T."/>
            <person name="Mura K."/>
            <person name="Hori T."/>
            <person name="Tamura T."/>
        </authorList>
    </citation>
    <scope>NUCLEOTIDE SEQUENCE [LARGE SCALE GENOMIC DNA]</scope>
    <source>
        <strain evidence="4 5">Ca-7</strain>
    </source>
</reference>
<keyword evidence="3" id="KW-0732">Signal</keyword>
<dbReference type="AlphaFoldDB" id="A0A4C2EA56"/>
<feature type="compositionally biased region" description="Polar residues" evidence="1">
    <location>
        <begin position="174"/>
        <end position="188"/>
    </location>
</feature>